<feature type="domain" description="Mop" evidence="6">
    <location>
        <begin position="199"/>
        <end position="265"/>
    </location>
</feature>
<name>A0A1W6MZH7_9HYPH</name>
<reference evidence="7 8" key="1">
    <citation type="submission" date="2017-02" db="EMBL/GenBank/DDBJ databases">
        <authorList>
            <person name="Peterson S.W."/>
        </authorList>
    </citation>
    <scope>NUCLEOTIDE SEQUENCE [LARGE SCALE GENOMIC DNA]</scope>
    <source>
        <strain evidence="7 8">S285</strain>
    </source>
</reference>
<proteinExistence type="inferred from homology"/>
<dbReference type="SUPFAM" id="SSF50331">
    <property type="entry name" value="MOP-like"/>
    <property type="match status" value="2"/>
</dbReference>
<dbReference type="InterPro" id="IPR016462">
    <property type="entry name" value="ModE"/>
</dbReference>
<dbReference type="STRING" id="655015.B1812_20020"/>
<dbReference type="NCBIfam" id="TIGR00638">
    <property type="entry name" value="Mop"/>
    <property type="match status" value="1"/>
</dbReference>
<dbReference type="OrthoDB" id="9800709at2"/>
<dbReference type="PIRSF" id="PIRSF005763">
    <property type="entry name" value="Txn_reg_ModE"/>
    <property type="match status" value="1"/>
</dbReference>
<feature type="domain" description="Mop" evidence="6">
    <location>
        <begin position="128"/>
        <end position="194"/>
    </location>
</feature>
<keyword evidence="8" id="KW-1185">Reference proteome</keyword>
<dbReference type="RefSeq" id="WP_085773128.1">
    <property type="nucleotide sequence ID" value="NZ_AP027149.1"/>
</dbReference>
<keyword evidence="3 5" id="KW-0500">Molybdenum</keyword>
<dbReference type="Proteomes" id="UP000193978">
    <property type="component" value="Chromosome"/>
</dbReference>
<dbReference type="GO" id="GO:0030151">
    <property type="term" value="F:molybdenum ion binding"/>
    <property type="evidence" value="ECO:0007669"/>
    <property type="project" value="UniProtKB-UniRule"/>
</dbReference>
<dbReference type="Gene3D" id="1.10.10.10">
    <property type="entry name" value="Winged helix-like DNA-binding domain superfamily/Winged helix DNA-binding domain"/>
    <property type="match status" value="1"/>
</dbReference>
<sequence length="266" mass="28615">MTSSQDKKIDATLALRSEGRLLVGRDRIKVLEAVAEHGSISQAAKVTGFSYKGAWDAVTAINNLLPSPAFVLKAGGRSGGGAEVTAEGLKLIETFHRLEERLTRISSAIALEGLEGVDDFLLWSVGFRISARNVFHAEVVKIEAGPVDVEVALRLSDAIPLHAVVTNEALKELDLKPGRRAIALVKSSFVELSRAEAPPLYERNRLQGRITRRIDGPRRTEFLLDIGGGKSLTAVIPNTRAEALELRAGDEAAAHFAPEDVILAVA</sequence>
<dbReference type="KEGG" id="mbry:B1812_20020"/>
<evidence type="ECO:0000256" key="5">
    <source>
        <dbReference type="PIRNR" id="PIRNR005763"/>
    </source>
</evidence>
<dbReference type="InterPro" id="IPR004606">
    <property type="entry name" value="Mop_domain"/>
</dbReference>
<dbReference type="SUPFAM" id="SSF46785">
    <property type="entry name" value="Winged helix' DNA-binding domain"/>
    <property type="match status" value="1"/>
</dbReference>
<comment type="similarity">
    <text evidence="1 5">Belongs to the ModE family.</text>
</comment>
<accession>A0A1W6MZH7</accession>
<dbReference type="InterPro" id="IPR036390">
    <property type="entry name" value="WH_DNA-bd_sf"/>
</dbReference>
<evidence type="ECO:0000259" key="6">
    <source>
        <dbReference type="PROSITE" id="PS51866"/>
    </source>
</evidence>
<evidence type="ECO:0000256" key="2">
    <source>
        <dbReference type="ARBA" id="ARBA00022448"/>
    </source>
</evidence>
<dbReference type="InterPro" id="IPR005116">
    <property type="entry name" value="Transp-assoc_OB_typ1"/>
</dbReference>
<dbReference type="Gene3D" id="2.40.50.100">
    <property type="match status" value="2"/>
</dbReference>
<dbReference type="InterPro" id="IPR008995">
    <property type="entry name" value="Mo/tungstate-bd_C_term_dom"/>
</dbReference>
<dbReference type="GO" id="GO:0003700">
    <property type="term" value="F:DNA-binding transcription factor activity"/>
    <property type="evidence" value="ECO:0007669"/>
    <property type="project" value="InterPro"/>
</dbReference>
<evidence type="ECO:0000256" key="3">
    <source>
        <dbReference type="ARBA" id="ARBA00022505"/>
    </source>
</evidence>
<dbReference type="Pfam" id="PF00126">
    <property type="entry name" value="HTH_1"/>
    <property type="match status" value="1"/>
</dbReference>
<dbReference type="PANTHER" id="PTHR30432:SF1">
    <property type="entry name" value="DNA-BINDING TRANSCRIPTIONAL DUAL REGULATOR MODE"/>
    <property type="match status" value="1"/>
</dbReference>
<keyword evidence="4" id="KW-0677">Repeat</keyword>
<dbReference type="InterPro" id="IPR036388">
    <property type="entry name" value="WH-like_DNA-bd_sf"/>
</dbReference>
<dbReference type="PANTHER" id="PTHR30432">
    <property type="entry name" value="TRANSCRIPTIONAL REGULATOR MODE"/>
    <property type="match status" value="1"/>
</dbReference>
<keyword evidence="2 5" id="KW-0813">Transport</keyword>
<dbReference type="EMBL" id="CP019948">
    <property type="protein sequence ID" value="ARN82985.1"/>
    <property type="molecule type" value="Genomic_DNA"/>
</dbReference>
<dbReference type="Pfam" id="PF03459">
    <property type="entry name" value="TOBE"/>
    <property type="match status" value="2"/>
</dbReference>
<gene>
    <name evidence="7" type="ORF">B1812_20020</name>
</gene>
<evidence type="ECO:0000313" key="7">
    <source>
        <dbReference type="EMBL" id="ARN82985.1"/>
    </source>
</evidence>
<evidence type="ECO:0000256" key="4">
    <source>
        <dbReference type="ARBA" id="ARBA00022737"/>
    </source>
</evidence>
<dbReference type="GO" id="GO:0015689">
    <property type="term" value="P:molybdate ion transport"/>
    <property type="evidence" value="ECO:0007669"/>
    <property type="project" value="UniProtKB-UniRule"/>
</dbReference>
<dbReference type="InterPro" id="IPR000847">
    <property type="entry name" value="LysR_HTH_N"/>
</dbReference>
<dbReference type="AlphaFoldDB" id="A0A1W6MZH7"/>
<dbReference type="PROSITE" id="PS51866">
    <property type="entry name" value="MOP"/>
    <property type="match status" value="2"/>
</dbReference>
<evidence type="ECO:0000313" key="8">
    <source>
        <dbReference type="Proteomes" id="UP000193978"/>
    </source>
</evidence>
<protein>
    <submittedName>
        <fullName evidence="7">Molybdenum-dependent transcriptional regulator</fullName>
    </submittedName>
</protein>
<dbReference type="InterPro" id="IPR051815">
    <property type="entry name" value="Molybdate_resp_trans_reg"/>
</dbReference>
<organism evidence="7 8">
    <name type="scientific">Methylocystis bryophila</name>
    <dbReference type="NCBI Taxonomy" id="655015"/>
    <lineage>
        <taxon>Bacteria</taxon>
        <taxon>Pseudomonadati</taxon>
        <taxon>Pseudomonadota</taxon>
        <taxon>Alphaproteobacteria</taxon>
        <taxon>Hyphomicrobiales</taxon>
        <taxon>Methylocystaceae</taxon>
        <taxon>Methylocystis</taxon>
    </lineage>
</organism>
<evidence type="ECO:0000256" key="1">
    <source>
        <dbReference type="ARBA" id="ARBA00008110"/>
    </source>
</evidence>